<dbReference type="PANTHER" id="PTHR36508">
    <property type="entry name" value="PROTEIN SLYX"/>
    <property type="match status" value="1"/>
</dbReference>
<dbReference type="AlphaFoldDB" id="A0A140NL08"/>
<dbReference type="KEGG" id="psi:S70_08695"/>
<dbReference type="PANTHER" id="PTHR36508:SF1">
    <property type="entry name" value="PROTEIN SLYX"/>
    <property type="match status" value="1"/>
</dbReference>
<dbReference type="Proteomes" id="UP000005012">
    <property type="component" value="Chromosome"/>
</dbReference>
<dbReference type="HOGENOM" id="CLU_180796_4_2_6"/>
<dbReference type="Pfam" id="PF04102">
    <property type="entry name" value="SlyX"/>
    <property type="match status" value="1"/>
</dbReference>
<organism evidence="4 5">
    <name type="scientific">Providencia stuartii (strain MRSN 2154)</name>
    <dbReference type="NCBI Taxonomy" id="1157951"/>
    <lineage>
        <taxon>Bacteria</taxon>
        <taxon>Pseudomonadati</taxon>
        <taxon>Pseudomonadota</taxon>
        <taxon>Gammaproteobacteria</taxon>
        <taxon>Enterobacterales</taxon>
        <taxon>Morganellaceae</taxon>
        <taxon>Providencia</taxon>
    </lineage>
</organism>
<gene>
    <name evidence="1" type="primary">slyX</name>
    <name evidence="4" type="ordered locus">S70_08695</name>
</gene>
<evidence type="ECO:0000256" key="3">
    <source>
        <dbReference type="SAM" id="MobiDB-lite"/>
    </source>
</evidence>
<feature type="coiled-coil region" evidence="2">
    <location>
        <begin position="11"/>
        <end position="45"/>
    </location>
</feature>
<dbReference type="EMBL" id="CP003488">
    <property type="protein sequence ID" value="AFH93601.1"/>
    <property type="molecule type" value="Genomic_DNA"/>
</dbReference>
<evidence type="ECO:0000313" key="5">
    <source>
        <dbReference type="Proteomes" id="UP000005012"/>
    </source>
</evidence>
<accession>A0A140NL08</accession>
<proteinExistence type="inferred from homology"/>
<protein>
    <recommendedName>
        <fullName evidence="1">Protein SlyX</fullName>
    </recommendedName>
</protein>
<dbReference type="Gene3D" id="1.20.5.300">
    <property type="match status" value="1"/>
</dbReference>
<dbReference type="HAMAP" id="MF_00715">
    <property type="entry name" value="SlyX"/>
    <property type="match status" value="1"/>
</dbReference>
<dbReference type="PATRIC" id="fig|1157951.4.peg.1734"/>
<keyword evidence="2" id="KW-0175">Coiled coil</keyword>
<dbReference type="RefSeq" id="WP_004923904.1">
    <property type="nucleotide sequence ID" value="NC_017731.1"/>
</dbReference>
<evidence type="ECO:0000256" key="1">
    <source>
        <dbReference type="HAMAP-Rule" id="MF_00715"/>
    </source>
</evidence>
<reference evidence="4 5" key="1">
    <citation type="journal article" date="2012" name="J. Bacteriol.">
        <title>Complete Genome Sequence of Providencia stuartii Clinical Isolate MRSN 2154.</title>
        <authorList>
            <person name="Clifford R.J."/>
            <person name="Hang J."/>
            <person name="Riley M.C."/>
            <person name="Onmus-Leone F."/>
            <person name="Kuschner R.A."/>
            <person name="Lesho E.P."/>
            <person name="Waterman P.E."/>
        </authorList>
    </citation>
    <scope>NUCLEOTIDE SEQUENCE [LARGE SCALE GENOMIC DNA]</scope>
    <source>
        <strain evidence="4 5">MRSN 2154</strain>
    </source>
</reference>
<dbReference type="OrthoDB" id="5771733at2"/>
<dbReference type="InterPro" id="IPR007236">
    <property type="entry name" value="SlyX"/>
</dbReference>
<sequence length="73" mass="8489">MDSSDAFEQRLELLESKVAFQEVTIEQLNQVITDQQMQLSKLQEHIRIVAERLKSSQSSHLARPEEETPPPHY</sequence>
<feature type="region of interest" description="Disordered" evidence="3">
    <location>
        <begin position="53"/>
        <end position="73"/>
    </location>
</feature>
<comment type="similarity">
    <text evidence="1">Belongs to the SlyX family.</text>
</comment>
<evidence type="ECO:0000313" key="4">
    <source>
        <dbReference type="EMBL" id="AFH93601.1"/>
    </source>
</evidence>
<reference evidence="5" key="2">
    <citation type="submission" date="2012-04" db="EMBL/GenBank/DDBJ databases">
        <title>Complete genome sequence of Providencia stuartii clinical isolate MRSN 2154.</title>
        <authorList>
            <person name="Clifford R.J."/>
            <person name="Hang J."/>
            <person name="Riley M.C."/>
            <person name="Onmus-Leone F."/>
            <person name="Kuschner R.A."/>
            <person name="Lesho E.P."/>
            <person name="Waterman P.E."/>
        </authorList>
    </citation>
    <scope>NUCLEOTIDE SEQUENCE [LARGE SCALE GENOMIC DNA]</scope>
    <source>
        <strain evidence="5">MRSN 2154</strain>
    </source>
</reference>
<dbReference type="NCBIfam" id="NF002750">
    <property type="entry name" value="PRK02793.1"/>
    <property type="match status" value="1"/>
</dbReference>
<name>A0A140NL08_PROSM</name>
<dbReference type="GeneID" id="93517595"/>
<evidence type="ECO:0000256" key="2">
    <source>
        <dbReference type="SAM" id="Coils"/>
    </source>
</evidence>